<feature type="transmembrane region" description="Helical" evidence="6">
    <location>
        <begin position="82"/>
        <end position="105"/>
    </location>
</feature>
<evidence type="ECO:0000256" key="6">
    <source>
        <dbReference type="RuleBase" id="RU361218"/>
    </source>
</evidence>
<dbReference type="PANTHER" id="PTHR19282">
    <property type="entry name" value="TETRASPANIN"/>
    <property type="match status" value="1"/>
</dbReference>
<dbReference type="PANTHER" id="PTHR19282:SF482">
    <property type="entry name" value="FI23944P1-RELATED"/>
    <property type="match status" value="1"/>
</dbReference>
<dbReference type="InterPro" id="IPR018499">
    <property type="entry name" value="Tetraspanin/Peripherin"/>
</dbReference>
<keyword evidence="5 6" id="KW-0472">Membrane</keyword>
<dbReference type="InterPro" id="IPR008952">
    <property type="entry name" value="Tetraspanin_EC2_sf"/>
</dbReference>
<evidence type="ECO:0000256" key="2">
    <source>
        <dbReference type="ARBA" id="ARBA00006840"/>
    </source>
</evidence>
<feature type="transmembrane region" description="Helical" evidence="6">
    <location>
        <begin position="54"/>
        <end position="75"/>
    </location>
</feature>
<dbReference type="InterPro" id="IPR000301">
    <property type="entry name" value="Tetraspanin_animals"/>
</dbReference>
<proteinExistence type="inferred from homology"/>
<evidence type="ECO:0000256" key="1">
    <source>
        <dbReference type="ARBA" id="ARBA00004141"/>
    </source>
</evidence>
<dbReference type="SUPFAM" id="SSF48652">
    <property type="entry name" value="Tetraspanin"/>
    <property type="match status" value="1"/>
</dbReference>
<comment type="similarity">
    <text evidence="2 6">Belongs to the tetraspanin (TM4SF) family.</text>
</comment>
<evidence type="ECO:0000313" key="8">
    <source>
        <dbReference type="RefSeq" id="XP_017778130.1"/>
    </source>
</evidence>
<keyword evidence="3 6" id="KW-0812">Transmembrane</keyword>
<evidence type="ECO:0000256" key="4">
    <source>
        <dbReference type="ARBA" id="ARBA00022989"/>
    </source>
</evidence>
<sequence length="235" mass="25955">MVSGGMTCVKYLLFCFNLIFAISGVAIFTVGMIIHTVYHHYSYFIEPSFESAPVVLIIVGVIVAVVAFFGCCGAVKENHCMIITFAALLLIIFTIELAAGLAGYARRMEVGDMLENQFNTSMQNYYVRKDVEKSWNILQHEMKCCGMNGPEDWRSVIHNETLPHTCCPDTQNDGTCTIMTLNKYTKSCLESLEDTLLTYSTIIGGVGCGVAVIQLIGVVFACCLACSIRKEYETV</sequence>
<evidence type="ECO:0000256" key="5">
    <source>
        <dbReference type="ARBA" id="ARBA00023136"/>
    </source>
</evidence>
<name>A0ABM1MU80_NICVS</name>
<keyword evidence="7" id="KW-1185">Reference proteome</keyword>
<reference evidence="8" key="1">
    <citation type="submission" date="2025-08" db="UniProtKB">
        <authorList>
            <consortium name="RefSeq"/>
        </authorList>
    </citation>
    <scope>IDENTIFICATION</scope>
    <source>
        <tissue evidence="8">Whole Larva</tissue>
    </source>
</reference>
<dbReference type="Proteomes" id="UP000695000">
    <property type="component" value="Unplaced"/>
</dbReference>
<keyword evidence="4 6" id="KW-1133">Transmembrane helix</keyword>
<evidence type="ECO:0000256" key="3">
    <source>
        <dbReference type="ARBA" id="ARBA00022692"/>
    </source>
</evidence>
<dbReference type="PRINTS" id="PR00259">
    <property type="entry name" value="TMFOUR"/>
</dbReference>
<protein>
    <recommendedName>
        <fullName evidence="6">Tetraspanin</fullName>
    </recommendedName>
</protein>
<feature type="transmembrane region" description="Helical" evidence="6">
    <location>
        <begin position="12"/>
        <end position="34"/>
    </location>
</feature>
<organism evidence="7 8">
    <name type="scientific">Nicrophorus vespilloides</name>
    <name type="common">Boreal carrion beetle</name>
    <dbReference type="NCBI Taxonomy" id="110193"/>
    <lineage>
        <taxon>Eukaryota</taxon>
        <taxon>Metazoa</taxon>
        <taxon>Ecdysozoa</taxon>
        <taxon>Arthropoda</taxon>
        <taxon>Hexapoda</taxon>
        <taxon>Insecta</taxon>
        <taxon>Pterygota</taxon>
        <taxon>Neoptera</taxon>
        <taxon>Endopterygota</taxon>
        <taxon>Coleoptera</taxon>
        <taxon>Polyphaga</taxon>
        <taxon>Staphyliniformia</taxon>
        <taxon>Silphidae</taxon>
        <taxon>Nicrophorinae</taxon>
        <taxon>Nicrophorus</taxon>
    </lineage>
</organism>
<dbReference type="PIRSF" id="PIRSF002419">
    <property type="entry name" value="Tetraspanin"/>
    <property type="match status" value="1"/>
</dbReference>
<dbReference type="RefSeq" id="XP_017778130.1">
    <property type="nucleotide sequence ID" value="XM_017922641.1"/>
</dbReference>
<dbReference type="CDD" id="cd03127">
    <property type="entry name" value="tetraspanin_LEL"/>
    <property type="match status" value="1"/>
</dbReference>
<comment type="subcellular location">
    <subcellularLocation>
        <location evidence="1 6">Membrane</location>
        <topology evidence="1 6">Multi-pass membrane protein</topology>
    </subcellularLocation>
</comment>
<dbReference type="Pfam" id="PF00335">
    <property type="entry name" value="Tetraspanin"/>
    <property type="match status" value="1"/>
</dbReference>
<dbReference type="GeneID" id="108563844"/>
<feature type="transmembrane region" description="Helical" evidence="6">
    <location>
        <begin position="202"/>
        <end position="228"/>
    </location>
</feature>
<dbReference type="Gene3D" id="1.10.1450.10">
    <property type="entry name" value="Tetraspanin"/>
    <property type="match status" value="1"/>
</dbReference>
<accession>A0ABM1MU80</accession>
<gene>
    <name evidence="8" type="primary">LOC108563844</name>
</gene>
<evidence type="ECO:0000313" key="7">
    <source>
        <dbReference type="Proteomes" id="UP000695000"/>
    </source>
</evidence>